<dbReference type="AlphaFoldDB" id="A0A1B7XJF5"/>
<dbReference type="Proteomes" id="UP000091979">
    <property type="component" value="Unassembled WGS sequence"/>
</dbReference>
<comment type="catalytic activity">
    <reaction evidence="1">
        <text>ATP + protein L-histidine = ADP + protein N-phospho-L-histidine.</text>
        <dbReference type="EC" id="2.7.13.3"/>
    </reaction>
</comment>
<keyword evidence="6" id="KW-1185">Reference proteome</keyword>
<evidence type="ECO:0000256" key="3">
    <source>
        <dbReference type="ARBA" id="ARBA00035100"/>
    </source>
</evidence>
<dbReference type="SUPFAM" id="SSF50341">
    <property type="entry name" value="CheW-like"/>
    <property type="match status" value="1"/>
</dbReference>
<dbReference type="Gene3D" id="2.30.30.40">
    <property type="entry name" value="SH3 Domains"/>
    <property type="match status" value="1"/>
</dbReference>
<accession>A0A1B7XJF5</accession>
<evidence type="ECO:0000313" key="5">
    <source>
        <dbReference type="EMBL" id="OBQ55636.1"/>
    </source>
</evidence>
<organism evidence="5 6">
    <name type="scientific">Halodesulfovibrio spirochaetisodalis</name>
    <dbReference type="NCBI Taxonomy" id="1560234"/>
    <lineage>
        <taxon>Bacteria</taxon>
        <taxon>Pseudomonadati</taxon>
        <taxon>Thermodesulfobacteriota</taxon>
        <taxon>Desulfovibrionia</taxon>
        <taxon>Desulfovibrionales</taxon>
        <taxon>Desulfovibrionaceae</taxon>
        <taxon>Halodesulfovibrio</taxon>
    </lineage>
</organism>
<evidence type="ECO:0000313" key="6">
    <source>
        <dbReference type="Proteomes" id="UP000091979"/>
    </source>
</evidence>
<dbReference type="PANTHER" id="PTHR43395:SF10">
    <property type="entry name" value="CHEMOTAXIS PROTEIN CHEA"/>
    <property type="match status" value="1"/>
</dbReference>
<dbReference type="InterPro" id="IPR051315">
    <property type="entry name" value="Bact_Chemotaxis_CheA"/>
</dbReference>
<dbReference type="PANTHER" id="PTHR43395">
    <property type="entry name" value="SENSOR HISTIDINE KINASE CHEA"/>
    <property type="match status" value="1"/>
</dbReference>
<evidence type="ECO:0000256" key="1">
    <source>
        <dbReference type="ARBA" id="ARBA00000085"/>
    </source>
</evidence>
<name>A0A1B7XJF5_9BACT</name>
<proteinExistence type="predicted"/>
<feature type="domain" description="CheW-like" evidence="4">
    <location>
        <begin position="479"/>
        <end position="609"/>
    </location>
</feature>
<dbReference type="InterPro" id="IPR036061">
    <property type="entry name" value="CheW-like_dom_sf"/>
</dbReference>
<gene>
    <name evidence="5" type="ORF">SP90_03095</name>
</gene>
<dbReference type="EC" id="2.7.13.3" evidence="2"/>
<dbReference type="GO" id="GO:0004673">
    <property type="term" value="F:protein histidine kinase activity"/>
    <property type="evidence" value="ECO:0007669"/>
    <property type="project" value="UniProtKB-EC"/>
</dbReference>
<dbReference type="InterPro" id="IPR002545">
    <property type="entry name" value="CheW-lke_dom"/>
</dbReference>
<dbReference type="SMART" id="SM00260">
    <property type="entry name" value="CheW"/>
    <property type="match status" value="1"/>
</dbReference>
<comment type="caution">
    <text evidence="5">The sequence shown here is derived from an EMBL/GenBank/DDBJ whole genome shotgun (WGS) entry which is preliminary data.</text>
</comment>
<protein>
    <recommendedName>
        <fullName evidence="2">histidine kinase</fullName>
        <ecNumber evidence="2">2.7.13.3</ecNumber>
    </recommendedName>
</protein>
<dbReference type="GO" id="GO:0006935">
    <property type="term" value="P:chemotaxis"/>
    <property type="evidence" value="ECO:0007669"/>
    <property type="project" value="InterPro"/>
</dbReference>
<evidence type="ECO:0000256" key="2">
    <source>
        <dbReference type="ARBA" id="ARBA00012438"/>
    </source>
</evidence>
<comment type="function">
    <text evidence="3">Involved in the transmission of sensory signals from the chemoreceptors to the flagellar motors. CheA is autophosphorylated; it can transfer its phosphate group to either CheB or CheY.</text>
</comment>
<dbReference type="GO" id="GO:0007165">
    <property type="term" value="P:signal transduction"/>
    <property type="evidence" value="ECO:0007669"/>
    <property type="project" value="InterPro"/>
</dbReference>
<dbReference type="PROSITE" id="PS50851">
    <property type="entry name" value="CHEW"/>
    <property type="match status" value="1"/>
</dbReference>
<sequence>MLDTESMQGDSVTDRTRIQKAADVGSCVSSDGQVCTMHYLRLTLQNDLATETPASLFAAQNAHGTLFYLPELSALPTLDEYAAGQRYMKYHVLLITSLDGGDCTTVFDILGTVESEQLGVVESKHFDEVKAEFSQHFLSASGLGSAVFGEVVNGLQELLKPWYAEQSETINLESKSLETDTIVYDAQTTGLEWLEESFSLPPSAELSSSTTSAQDAAFLNSFVSPEVEDESESEERIESTASLITEENDASISCEQQLPAVDPAPGFPLLEKKSSSNGVRTAEYEDKLNGLISHVSELSGMQSRLYDYAAAQEDGLIQSMADELGRVYSVLRDSALELRMTSLEPPLDALREWLEDNARLAGRDLAFSIQHADVQVDAAIADAVSDALSVYLSSVLGLLFTQLQKVTGSVAVEYAGRDVLLSITHPQVSSQHDGSKYSLSDALVQLQSDVTALHGAMNVNDEEHENIRITFSFPVTHAMVEGLVVVCGDEQYIVPVNQVAECIECSPRMGVEAKDNRVSIGGETVPYLRLREYVDILGKGEHEQCILIQSLSGKFGLIVDGIVGEIQAAVKPVGIFYSHIDMVSGVSIKTDGIPALVLNLQHLQSVADCLIID</sequence>
<dbReference type="EMBL" id="JXMS01000004">
    <property type="protein sequence ID" value="OBQ55636.1"/>
    <property type="molecule type" value="Genomic_DNA"/>
</dbReference>
<dbReference type="PATRIC" id="fig|1560234.3.peg.2486"/>
<evidence type="ECO:0000259" key="4">
    <source>
        <dbReference type="PROSITE" id="PS50851"/>
    </source>
</evidence>
<dbReference type="STRING" id="1560234.SP90_03095"/>
<reference evidence="5 6" key="1">
    <citation type="submission" date="2015-01" db="EMBL/GenBank/DDBJ databases">
        <title>Desulfovibrio sp. JC271 draft genome sequence.</title>
        <authorList>
            <person name="Shivani Y."/>
            <person name="Subhash Y."/>
            <person name="Sasikala C."/>
            <person name="Ramana C.V."/>
        </authorList>
    </citation>
    <scope>NUCLEOTIDE SEQUENCE [LARGE SCALE GENOMIC DNA]</scope>
    <source>
        <strain evidence="5 6">JC271</strain>
    </source>
</reference>
<dbReference type="Pfam" id="PF01584">
    <property type="entry name" value="CheW"/>
    <property type="match status" value="1"/>
</dbReference>